<reference evidence="12" key="1">
    <citation type="submission" date="2021-12" db="EMBL/GenBank/DDBJ databases">
        <authorList>
            <person name="King R."/>
        </authorList>
    </citation>
    <scope>NUCLEOTIDE SEQUENCE</scope>
</reference>
<feature type="transmembrane region" description="Helical" evidence="11">
    <location>
        <begin position="481"/>
        <end position="499"/>
    </location>
</feature>
<dbReference type="GO" id="GO:0006865">
    <property type="term" value="P:amino acid transport"/>
    <property type="evidence" value="ECO:0007669"/>
    <property type="project" value="TreeGrafter"/>
</dbReference>
<dbReference type="Pfam" id="PF00209">
    <property type="entry name" value="SNF"/>
    <property type="match status" value="1"/>
</dbReference>
<dbReference type="PANTHER" id="PTHR11616:SF254">
    <property type="entry name" value="TRANSPORTER"/>
    <property type="match status" value="1"/>
</dbReference>
<feature type="binding site" evidence="8">
    <location>
        <position position="454"/>
    </location>
    <ligand>
        <name>Na(+)</name>
        <dbReference type="ChEBI" id="CHEBI:29101"/>
        <label>1</label>
    </ligand>
</feature>
<evidence type="ECO:0000256" key="10">
    <source>
        <dbReference type="RuleBase" id="RU003732"/>
    </source>
</evidence>
<dbReference type="PANTHER" id="PTHR11616">
    <property type="entry name" value="SODIUM/CHLORIDE DEPENDENT TRANSPORTER"/>
    <property type="match status" value="1"/>
</dbReference>
<dbReference type="PROSITE" id="PS00610">
    <property type="entry name" value="NA_NEUROTRAN_SYMP_1"/>
    <property type="match status" value="1"/>
</dbReference>
<dbReference type="InterPro" id="IPR000175">
    <property type="entry name" value="Na/ntran_symport"/>
</dbReference>
<dbReference type="KEGG" id="btab:109043170"/>
<comment type="subcellular location">
    <subcellularLocation>
        <location evidence="1">Membrane</location>
        <topology evidence="1">Multi-pass membrane protein</topology>
    </subcellularLocation>
</comment>
<comment type="similarity">
    <text evidence="2 10">Belongs to the sodium:neurotransmitter symporter (SNF) (TC 2.A.22) family.</text>
</comment>
<dbReference type="SUPFAM" id="SSF161070">
    <property type="entry name" value="SNF-like"/>
    <property type="match status" value="1"/>
</dbReference>
<evidence type="ECO:0000256" key="7">
    <source>
        <dbReference type="ARBA" id="ARBA00023136"/>
    </source>
</evidence>
<keyword evidence="9" id="KW-1015">Disulfide bond</keyword>
<evidence type="ECO:0000256" key="2">
    <source>
        <dbReference type="ARBA" id="ARBA00006459"/>
    </source>
</evidence>
<evidence type="ECO:0000256" key="9">
    <source>
        <dbReference type="PIRSR" id="PIRSR600175-2"/>
    </source>
</evidence>
<evidence type="ECO:0000313" key="13">
    <source>
        <dbReference type="Proteomes" id="UP001152759"/>
    </source>
</evidence>
<feature type="transmembrane region" description="Helical" evidence="11">
    <location>
        <begin position="67"/>
        <end position="84"/>
    </location>
</feature>
<feature type="binding site" evidence="8">
    <location>
        <position position="82"/>
    </location>
    <ligand>
        <name>Na(+)</name>
        <dbReference type="ChEBI" id="CHEBI:29101"/>
        <label>1</label>
    </ligand>
</feature>
<name>A0A9P0A0R6_BEMTA</name>
<feature type="transmembrane region" description="Helical" evidence="11">
    <location>
        <begin position="379"/>
        <end position="401"/>
    </location>
</feature>
<feature type="transmembrane region" description="Helical" evidence="11">
    <location>
        <begin position="556"/>
        <end position="576"/>
    </location>
</feature>
<keyword evidence="3 10" id="KW-0813">Transport</keyword>
<evidence type="ECO:0000256" key="3">
    <source>
        <dbReference type="ARBA" id="ARBA00022448"/>
    </source>
</evidence>
<protein>
    <recommendedName>
        <fullName evidence="10">Transporter</fullName>
    </recommendedName>
</protein>
<feature type="transmembrane region" description="Helical" evidence="11">
    <location>
        <begin position="149"/>
        <end position="169"/>
    </location>
</feature>
<feature type="transmembrane region" description="Helical" evidence="11">
    <location>
        <begin position="344"/>
        <end position="367"/>
    </location>
</feature>
<feature type="binding site" evidence="8">
    <location>
        <position position="78"/>
    </location>
    <ligand>
        <name>Na(+)</name>
        <dbReference type="ChEBI" id="CHEBI:29101"/>
        <label>1</label>
    </ligand>
</feature>
<keyword evidence="8" id="KW-0915">Sodium</keyword>
<feature type="disulfide bond" evidence="9">
    <location>
        <begin position="183"/>
        <end position="192"/>
    </location>
</feature>
<feature type="transmembrane region" description="Helical" evidence="11">
    <location>
        <begin position="268"/>
        <end position="288"/>
    </location>
</feature>
<keyword evidence="5 10" id="KW-0769">Symport</keyword>
<feature type="transmembrane region" description="Helical" evidence="11">
    <location>
        <begin position="439"/>
        <end position="460"/>
    </location>
</feature>
<dbReference type="GO" id="GO:0015293">
    <property type="term" value="F:symporter activity"/>
    <property type="evidence" value="ECO:0007669"/>
    <property type="project" value="UniProtKB-KW"/>
</dbReference>
<feature type="binding site" evidence="8">
    <location>
        <position position="386"/>
    </location>
    <ligand>
        <name>Na(+)</name>
        <dbReference type="ChEBI" id="CHEBI:29101"/>
        <label>1</label>
    </ligand>
</feature>
<feature type="binding site" evidence="8">
    <location>
        <position position="451"/>
    </location>
    <ligand>
        <name>Na(+)</name>
        <dbReference type="ChEBI" id="CHEBI:29101"/>
        <label>1</label>
    </ligand>
</feature>
<feature type="transmembrane region" description="Helical" evidence="11">
    <location>
        <begin position="596"/>
        <end position="617"/>
    </location>
</feature>
<evidence type="ECO:0000256" key="6">
    <source>
        <dbReference type="ARBA" id="ARBA00022989"/>
    </source>
</evidence>
<proteinExistence type="inferred from homology"/>
<feature type="transmembrane region" description="Helical" evidence="11">
    <location>
        <begin position="511"/>
        <end position="535"/>
    </location>
</feature>
<dbReference type="GO" id="GO:0035725">
    <property type="term" value="P:sodium ion transmembrane transport"/>
    <property type="evidence" value="ECO:0007669"/>
    <property type="project" value="TreeGrafter"/>
</dbReference>
<feature type="binding site" evidence="8">
    <location>
        <position position="455"/>
    </location>
    <ligand>
        <name>Na(+)</name>
        <dbReference type="ChEBI" id="CHEBI:29101"/>
        <label>1</label>
    </ligand>
</feature>
<dbReference type="AlphaFoldDB" id="A0A9P0A0R6"/>
<evidence type="ECO:0000313" key="12">
    <source>
        <dbReference type="EMBL" id="CAH0381880.1"/>
    </source>
</evidence>
<dbReference type="EMBL" id="OU963862">
    <property type="protein sequence ID" value="CAH0381880.1"/>
    <property type="molecule type" value="Genomic_DNA"/>
</dbReference>
<gene>
    <name evidence="12" type="ORF">BEMITA_LOCUS1485</name>
</gene>
<dbReference type="PRINTS" id="PR00176">
    <property type="entry name" value="NANEUSMPORT"/>
</dbReference>
<dbReference type="Proteomes" id="UP001152759">
    <property type="component" value="Chromosome 1"/>
</dbReference>
<accession>A0A9P0A0R6</accession>
<keyword evidence="6 11" id="KW-1133">Transmembrane helix</keyword>
<keyword evidence="4 10" id="KW-0812">Transmembrane</keyword>
<dbReference type="InterPro" id="IPR037272">
    <property type="entry name" value="SNS_sf"/>
</dbReference>
<evidence type="ECO:0000256" key="1">
    <source>
        <dbReference type="ARBA" id="ARBA00004141"/>
    </source>
</evidence>
<keyword evidence="13" id="KW-1185">Reference proteome</keyword>
<dbReference type="PROSITE" id="PS50267">
    <property type="entry name" value="NA_NEUROTRAN_SYMP_3"/>
    <property type="match status" value="1"/>
</dbReference>
<evidence type="ECO:0000256" key="11">
    <source>
        <dbReference type="SAM" id="Phobius"/>
    </source>
</evidence>
<evidence type="ECO:0000256" key="8">
    <source>
        <dbReference type="PIRSR" id="PIRSR600175-1"/>
    </source>
</evidence>
<feature type="transmembrane region" description="Helical" evidence="11">
    <location>
        <begin position="300"/>
        <end position="324"/>
    </location>
</feature>
<dbReference type="GO" id="GO:0046872">
    <property type="term" value="F:metal ion binding"/>
    <property type="evidence" value="ECO:0007669"/>
    <property type="project" value="UniProtKB-KW"/>
</dbReference>
<evidence type="ECO:0000256" key="4">
    <source>
        <dbReference type="ARBA" id="ARBA00022692"/>
    </source>
</evidence>
<keyword evidence="8" id="KW-0479">Metal-binding</keyword>
<organism evidence="12 13">
    <name type="scientific">Bemisia tabaci</name>
    <name type="common">Sweetpotato whitefly</name>
    <name type="synonym">Aleurodes tabaci</name>
    <dbReference type="NCBI Taxonomy" id="7038"/>
    <lineage>
        <taxon>Eukaryota</taxon>
        <taxon>Metazoa</taxon>
        <taxon>Ecdysozoa</taxon>
        <taxon>Arthropoda</taxon>
        <taxon>Hexapoda</taxon>
        <taxon>Insecta</taxon>
        <taxon>Pterygota</taxon>
        <taxon>Neoptera</taxon>
        <taxon>Paraneoptera</taxon>
        <taxon>Hemiptera</taxon>
        <taxon>Sternorrhyncha</taxon>
        <taxon>Aleyrodoidea</taxon>
        <taxon>Aleyrodidae</taxon>
        <taxon>Aleyrodinae</taxon>
        <taxon>Bemisia</taxon>
    </lineage>
</organism>
<dbReference type="GO" id="GO:0005886">
    <property type="term" value="C:plasma membrane"/>
    <property type="evidence" value="ECO:0007669"/>
    <property type="project" value="TreeGrafter"/>
</dbReference>
<feature type="transmembrane region" description="Helical" evidence="11">
    <location>
        <begin position="96"/>
        <end position="115"/>
    </location>
</feature>
<evidence type="ECO:0000256" key="5">
    <source>
        <dbReference type="ARBA" id="ARBA00022847"/>
    </source>
</evidence>
<sequence length="668" mass="74390">MTKKEMIFAWTDRCCKGEENGCCHQTKTTGINEMEGGEGGGCVAGGGGSPQAGAPNAPSNREWNNQLDFLFSCISVSVGLGNVWRFPYLCYKNGGGIFLVTYFIAMVFCGIPMFFQEVAIGQYLRSGGMTLVEKICPILGGTGYSTMMIVFLLDIYYCIIVAWTLFYLFTCFVPEDSLPWGTCGHWWNSETCSTAEVIKYLNIPTQSSVDVGGPFSINVTINSSSLDEPANTSLPEALIQLKNVTTPVEEFWENRVLMISNGVDDWSGMQWELLYLLIIAWAIIYNILHRGLSESGKVIWFTALFPYVIMLALFVRAVTLPGATEGLKFLVIPDWSKLTDAGTWIDGITQIFFGYSIGVGTLPALGSYNRFNHNCYRDATITCIINTLTCLVSSAITFGILGHLADQKGVSVAEVVNSGPGLVFITYPEVVLKLPAARLWSIVFFVMLLILGLDSEFCNVESFITGVADKWPHLFQNRRRAFTFWTCVTLCFLGIPMVARNGMYLFQLMDFYAASGISLLWVCFFQTIAISWIFGTDKFCSCVEEMMGFRPSICMRICWTVLAPAVMVGILIFYLLTYTPLKYGDYYEYPAWGEWFGLSLCFISMVWIPLYALYFLAKTPGTLSQRLKAGMTPQSDLTPHRAKVDKIQIGNTFAMSESSVELLESGHL</sequence>
<keyword evidence="7 11" id="KW-0472">Membrane</keyword>